<dbReference type="Gene3D" id="2.20.25.240">
    <property type="match status" value="1"/>
</dbReference>
<keyword evidence="1" id="KW-0479">Metal-binding</keyword>
<evidence type="ECO:0000256" key="1">
    <source>
        <dbReference type="ARBA" id="ARBA00022723"/>
    </source>
</evidence>
<accession>A0A9P0NRE3</accession>
<proteinExistence type="predicted"/>
<dbReference type="GO" id="GO:0008270">
    <property type="term" value="F:zinc ion binding"/>
    <property type="evidence" value="ECO:0007669"/>
    <property type="project" value="UniProtKB-KW"/>
</dbReference>
<evidence type="ECO:0000313" key="5">
    <source>
        <dbReference type="EMBL" id="CAH1738490.1"/>
    </source>
</evidence>
<evidence type="ECO:0000259" key="4">
    <source>
        <dbReference type="Pfam" id="PF04500"/>
    </source>
</evidence>
<evidence type="ECO:0000313" key="6">
    <source>
        <dbReference type="Proteomes" id="UP001154329"/>
    </source>
</evidence>
<reference evidence="5" key="1">
    <citation type="submission" date="2022-02" db="EMBL/GenBank/DDBJ databases">
        <authorList>
            <person name="King R."/>
        </authorList>
    </citation>
    <scope>NUCLEOTIDE SEQUENCE</scope>
</reference>
<feature type="domain" description="FLYWCH-type" evidence="4">
    <location>
        <begin position="16"/>
        <end position="76"/>
    </location>
</feature>
<evidence type="ECO:0000256" key="2">
    <source>
        <dbReference type="ARBA" id="ARBA00022771"/>
    </source>
</evidence>
<organism evidence="5 6">
    <name type="scientific">Aphis gossypii</name>
    <name type="common">Cotton aphid</name>
    <dbReference type="NCBI Taxonomy" id="80765"/>
    <lineage>
        <taxon>Eukaryota</taxon>
        <taxon>Metazoa</taxon>
        <taxon>Ecdysozoa</taxon>
        <taxon>Arthropoda</taxon>
        <taxon>Hexapoda</taxon>
        <taxon>Insecta</taxon>
        <taxon>Pterygota</taxon>
        <taxon>Neoptera</taxon>
        <taxon>Paraneoptera</taxon>
        <taxon>Hemiptera</taxon>
        <taxon>Sternorrhyncha</taxon>
        <taxon>Aphidomorpha</taxon>
        <taxon>Aphidoidea</taxon>
        <taxon>Aphididae</taxon>
        <taxon>Aphidini</taxon>
        <taxon>Aphis</taxon>
        <taxon>Aphis</taxon>
    </lineage>
</organism>
<dbReference type="AlphaFoldDB" id="A0A9P0NRE3"/>
<dbReference type="EMBL" id="OU899037">
    <property type="protein sequence ID" value="CAH1738490.1"/>
    <property type="molecule type" value="Genomic_DNA"/>
</dbReference>
<keyword evidence="2" id="KW-0863">Zinc-finger</keyword>
<gene>
    <name evidence="5" type="ORF">APHIGO_LOCUS11824</name>
</gene>
<reference evidence="5" key="2">
    <citation type="submission" date="2022-10" db="EMBL/GenBank/DDBJ databases">
        <authorList>
            <consortium name="ENA_rothamsted_submissions"/>
            <consortium name="culmorum"/>
            <person name="King R."/>
        </authorList>
    </citation>
    <scope>NUCLEOTIDE SEQUENCE</scope>
</reference>
<evidence type="ECO:0000256" key="3">
    <source>
        <dbReference type="ARBA" id="ARBA00022833"/>
    </source>
</evidence>
<dbReference type="Proteomes" id="UP001154329">
    <property type="component" value="Chromosome 4"/>
</dbReference>
<name>A0A9P0NRE3_APHGO</name>
<dbReference type="InterPro" id="IPR007588">
    <property type="entry name" value="Znf_FLYWCH"/>
</dbReference>
<sequence length="110" mass="12655">MSERNMSQESNNIKLITGQRGNLLVVFKNYKFNKNIKYLSGEIKRRCNNKKCNAFIKTVGAEQHNITLTHFANDTHITSCLPISIQTLERQEISSCIKRKAVEDIRDKPS</sequence>
<keyword evidence="3" id="KW-0862">Zinc</keyword>
<protein>
    <recommendedName>
        <fullName evidence="4">FLYWCH-type domain-containing protein</fullName>
    </recommendedName>
</protein>
<dbReference type="Pfam" id="PF04500">
    <property type="entry name" value="FLYWCH"/>
    <property type="match status" value="1"/>
</dbReference>
<keyword evidence="6" id="KW-1185">Reference proteome</keyword>